<keyword evidence="2" id="KW-1185">Reference proteome</keyword>
<gene>
    <name evidence="1" type="ORF">AXI58_11990</name>
</gene>
<protein>
    <recommendedName>
        <fullName evidence="3">1-acyl-sn-glycerol-3-phosphate acyltransferase</fullName>
    </recommendedName>
</protein>
<proteinExistence type="predicted"/>
<dbReference type="AlphaFoldDB" id="A0A150F9L8"/>
<dbReference type="SUPFAM" id="SSF69593">
    <property type="entry name" value="Glycerol-3-phosphate (1)-acyltransferase"/>
    <property type="match status" value="1"/>
</dbReference>
<reference evidence="2" key="1">
    <citation type="submission" date="2016-02" db="EMBL/GenBank/DDBJ databases">
        <authorList>
            <person name="Dunlap C."/>
        </authorList>
    </citation>
    <scope>NUCLEOTIDE SEQUENCE [LARGE SCALE GENOMIC DNA]</scope>
    <source>
        <strain evidence="2">NRRL B-41092</strain>
    </source>
</reference>
<accession>A0A150F9L8</accession>
<name>A0A150F9L8_9BACI</name>
<comment type="caution">
    <text evidence="1">The sequence shown here is derived from an EMBL/GenBank/DDBJ whole genome shotgun (WGS) entry which is preliminary data.</text>
</comment>
<evidence type="ECO:0008006" key="3">
    <source>
        <dbReference type="Google" id="ProtNLM"/>
    </source>
</evidence>
<evidence type="ECO:0000313" key="2">
    <source>
        <dbReference type="Proteomes" id="UP000075430"/>
    </source>
</evidence>
<sequence length="207" mass="23280">MIRYSCLVMYVVFMLIKNIQEYANQKLLDPRLSYQKQMSLVYERPKAFMRGCIDVSGSVISIYHDKPIPGGPVLYVHPQLRLAELVLLAGHLEEPASFIADQKAFRIPLLGKWLKLMGVISGGGSQDTVLEDVTDRLQKGQSLILSKDGKINPEELALRFGLPIVNVETSGADKLLRGRFFKRLKTADIELHVKPAYFPAAQKQLRA</sequence>
<dbReference type="EMBL" id="LSBA01000006">
    <property type="protein sequence ID" value="KXZ21670.1"/>
    <property type="molecule type" value="Genomic_DNA"/>
</dbReference>
<evidence type="ECO:0000313" key="1">
    <source>
        <dbReference type="EMBL" id="KXZ21670.1"/>
    </source>
</evidence>
<dbReference type="OrthoDB" id="9803035at2"/>
<organism evidence="1 2">
    <name type="scientific">Bacillus nakamurai</name>
    <dbReference type="NCBI Taxonomy" id="1793963"/>
    <lineage>
        <taxon>Bacteria</taxon>
        <taxon>Bacillati</taxon>
        <taxon>Bacillota</taxon>
        <taxon>Bacilli</taxon>
        <taxon>Bacillales</taxon>
        <taxon>Bacillaceae</taxon>
        <taxon>Bacillus</taxon>
    </lineage>
</organism>
<dbReference type="Proteomes" id="UP000075430">
    <property type="component" value="Unassembled WGS sequence"/>
</dbReference>
<dbReference type="RefSeq" id="WP_061521033.1">
    <property type="nucleotide sequence ID" value="NZ_JANBMN010000008.1"/>
</dbReference>
<dbReference type="STRING" id="1793963.AXI58_11990"/>